<reference evidence="1 2" key="1">
    <citation type="submission" date="2022-10" db="EMBL/GenBank/DDBJ databases">
        <title>The complete genomes of actinobacterial strains from the NBC collection.</title>
        <authorList>
            <person name="Joergensen T.S."/>
            <person name="Alvarez Arevalo M."/>
            <person name="Sterndorff E.B."/>
            <person name="Faurdal D."/>
            <person name="Vuksanovic O."/>
            <person name="Mourched A.-S."/>
            <person name="Charusanti P."/>
            <person name="Shaw S."/>
            <person name="Blin K."/>
            <person name="Weber T."/>
        </authorList>
    </citation>
    <scope>NUCLEOTIDE SEQUENCE [LARGE SCALE GENOMIC DNA]</scope>
    <source>
        <strain evidence="1 2">NBC_00456</strain>
    </source>
</reference>
<protein>
    <submittedName>
        <fullName evidence="1">Uncharacterized protein</fullName>
    </submittedName>
</protein>
<organism evidence="1 2">
    <name type="scientific">Streptomyces violaceus</name>
    <name type="common">Streptomyces venezuelae</name>
    <dbReference type="NCBI Taxonomy" id="1936"/>
    <lineage>
        <taxon>Bacteria</taxon>
        <taxon>Bacillati</taxon>
        <taxon>Actinomycetota</taxon>
        <taxon>Actinomycetes</taxon>
        <taxon>Kitasatosporales</taxon>
        <taxon>Streptomycetaceae</taxon>
        <taxon>Streptomyces</taxon>
    </lineage>
</organism>
<keyword evidence="2" id="KW-1185">Reference proteome</keyword>
<dbReference type="EMBL" id="CP107906">
    <property type="protein sequence ID" value="WUG92135.1"/>
    <property type="molecule type" value="Genomic_DNA"/>
</dbReference>
<name>A0ABZ1NKI1_STRVL</name>
<dbReference type="Proteomes" id="UP001341259">
    <property type="component" value="Chromosome"/>
</dbReference>
<gene>
    <name evidence="1" type="ORF">OHB29_03350</name>
</gene>
<sequence length="80" mass="8862">MTLRFIAKDPNTDGANCPTVWVDEERQELVMQGWKADEATRADCLTAGPIPDSEEVVRLPMRMVAAIREACDVADRSAVQ</sequence>
<evidence type="ECO:0000313" key="2">
    <source>
        <dbReference type="Proteomes" id="UP001341259"/>
    </source>
</evidence>
<proteinExistence type="predicted"/>
<evidence type="ECO:0000313" key="1">
    <source>
        <dbReference type="EMBL" id="WUG92135.1"/>
    </source>
</evidence>
<dbReference type="RefSeq" id="WP_261679891.1">
    <property type="nucleotide sequence ID" value="NZ_CP107906.1"/>
</dbReference>
<accession>A0ABZ1NKI1</accession>